<reference evidence="1" key="1">
    <citation type="submission" date="2020-04" db="EMBL/GenBank/DDBJ databases">
        <title>Hybrid Assembly of Korean Phytophthora infestans isolates.</title>
        <authorList>
            <person name="Prokchorchik M."/>
            <person name="Lee Y."/>
            <person name="Seo J."/>
            <person name="Cho J.-H."/>
            <person name="Park Y.-E."/>
            <person name="Jang D.-C."/>
            <person name="Im J.-S."/>
            <person name="Choi J.-G."/>
            <person name="Park H.-J."/>
            <person name="Lee G.-B."/>
            <person name="Lee Y.-G."/>
            <person name="Hong S.-Y."/>
            <person name="Cho K."/>
            <person name="Sohn K.H."/>
        </authorList>
    </citation>
    <scope>NUCLEOTIDE SEQUENCE</scope>
    <source>
        <strain evidence="1">KR_1_A1</strain>
    </source>
</reference>
<accession>A0A833SF49</accession>
<dbReference type="Proteomes" id="UP000602510">
    <property type="component" value="Unassembled WGS sequence"/>
</dbReference>
<protein>
    <submittedName>
        <fullName evidence="1">Uncharacterized protein</fullName>
    </submittedName>
</protein>
<proteinExistence type="predicted"/>
<dbReference type="AlphaFoldDB" id="A0A833SF49"/>
<gene>
    <name evidence="1" type="ORF">GN244_ATG14527</name>
</gene>
<organism evidence="1 2">
    <name type="scientific">Phytophthora infestans</name>
    <name type="common">Potato late blight agent</name>
    <name type="synonym">Botrytis infestans</name>
    <dbReference type="NCBI Taxonomy" id="4787"/>
    <lineage>
        <taxon>Eukaryota</taxon>
        <taxon>Sar</taxon>
        <taxon>Stramenopiles</taxon>
        <taxon>Oomycota</taxon>
        <taxon>Peronosporomycetes</taxon>
        <taxon>Peronosporales</taxon>
        <taxon>Peronosporaceae</taxon>
        <taxon>Phytophthora</taxon>
    </lineage>
</organism>
<keyword evidence="2" id="KW-1185">Reference proteome</keyword>
<evidence type="ECO:0000313" key="1">
    <source>
        <dbReference type="EMBL" id="KAF4033557.1"/>
    </source>
</evidence>
<comment type="caution">
    <text evidence="1">The sequence shown here is derived from an EMBL/GenBank/DDBJ whole genome shotgun (WGS) entry which is preliminary data.</text>
</comment>
<dbReference type="EMBL" id="WSZM01000417">
    <property type="protein sequence ID" value="KAF4033557.1"/>
    <property type="molecule type" value="Genomic_DNA"/>
</dbReference>
<name>A0A833SF49_PHYIN</name>
<evidence type="ECO:0000313" key="2">
    <source>
        <dbReference type="Proteomes" id="UP000602510"/>
    </source>
</evidence>
<sequence length="121" mass="13816">MRRSSKRDLDILNWMKQKRSLTPHVKGLSENERARIGEYQLKISCRHINAVLNYCGLQEHSINAFHPSYLVATNAHAFSGRGLNYLFATPTLLASLYFHHLFTSKPGVVLPDILRVVVRTV</sequence>